<sequence length="93" mass="10260">MSDDTPRGPEGVPRRTLGTRIRLVEGDFHIGAEDKALHLTGPAKIIFASLDGRRSVADVARLVTAEYDIDQEEAVADVLEFLNDLTDRGIVEW</sequence>
<name>A0A7W9GZG9_9ACTN</name>
<comment type="caution">
    <text evidence="1">The sequence shown here is derived from an EMBL/GenBank/DDBJ whole genome shotgun (WGS) entry which is preliminary data.</text>
</comment>
<dbReference type="Pfam" id="PF05402">
    <property type="entry name" value="PqqD"/>
    <property type="match status" value="1"/>
</dbReference>
<proteinExistence type="predicted"/>
<dbReference type="InterPro" id="IPR008792">
    <property type="entry name" value="PQQD"/>
</dbReference>
<protein>
    <recommendedName>
        <fullName evidence="3">Pyrroloquinoline quinone biosynthesis protein PqqD</fullName>
    </recommendedName>
</protein>
<evidence type="ECO:0000313" key="1">
    <source>
        <dbReference type="EMBL" id="MBB5792933.1"/>
    </source>
</evidence>
<evidence type="ECO:0000313" key="2">
    <source>
        <dbReference type="Proteomes" id="UP000590647"/>
    </source>
</evidence>
<gene>
    <name evidence="1" type="ORF">HDA41_000897</name>
</gene>
<dbReference type="AlphaFoldDB" id="A0A7W9GZG9"/>
<dbReference type="Proteomes" id="UP000590647">
    <property type="component" value="Unassembled WGS sequence"/>
</dbReference>
<reference evidence="1 2" key="1">
    <citation type="submission" date="2020-08" db="EMBL/GenBank/DDBJ databases">
        <title>Sequencing the genomes of 1000 actinobacteria strains.</title>
        <authorList>
            <person name="Klenk H.-P."/>
        </authorList>
    </citation>
    <scope>NUCLEOTIDE SEQUENCE [LARGE SCALE GENOMIC DNA]</scope>
    <source>
        <strain evidence="1 2">DSM 40084</strain>
    </source>
</reference>
<keyword evidence="2" id="KW-1185">Reference proteome</keyword>
<dbReference type="Gene3D" id="1.10.10.1150">
    <property type="entry name" value="Coenzyme PQQ synthesis protein D (PqqD)"/>
    <property type="match status" value="1"/>
</dbReference>
<dbReference type="InterPro" id="IPR041881">
    <property type="entry name" value="PqqD_sf"/>
</dbReference>
<accession>A0A7W9GZG9</accession>
<dbReference type="RefSeq" id="WP_184980853.1">
    <property type="nucleotide sequence ID" value="NZ_JACHNE010000001.1"/>
</dbReference>
<organism evidence="1 2">
    <name type="scientific">Streptomyces caelestis</name>
    <dbReference type="NCBI Taxonomy" id="36816"/>
    <lineage>
        <taxon>Bacteria</taxon>
        <taxon>Bacillati</taxon>
        <taxon>Actinomycetota</taxon>
        <taxon>Actinomycetes</taxon>
        <taxon>Kitasatosporales</taxon>
        <taxon>Streptomycetaceae</taxon>
        <taxon>Streptomyces</taxon>
    </lineage>
</organism>
<dbReference type="EMBL" id="JACHNE010000001">
    <property type="protein sequence ID" value="MBB5792933.1"/>
    <property type="molecule type" value="Genomic_DNA"/>
</dbReference>
<evidence type="ECO:0008006" key="3">
    <source>
        <dbReference type="Google" id="ProtNLM"/>
    </source>
</evidence>